<keyword evidence="3 5" id="KW-0808">Transferase</keyword>
<dbReference type="PIRSF" id="PIRSF026782">
    <property type="entry name" value="CbiD"/>
    <property type="match status" value="1"/>
</dbReference>
<evidence type="ECO:0000256" key="5">
    <source>
        <dbReference type="HAMAP-Rule" id="MF_00787"/>
    </source>
</evidence>
<sequence>MARAGYTLPVFAVAAAKAALIHLLVQSGEFGKEEQVSKALLSDKEHEIQVTLDLAPGEAEVTIQQVANIDSTTALGICLSDPGDNLDLTRDTPIWAWVNLEEIGADAEDNLILEAGEGIGHTAAGEPAFYTYARKLFDVNVRPLIPTQYQARVRIILPEGRRLAQRTSNEAFGILEGLALAGTSGISQPHSSTDQLTEYRAGLEKAVQTTPHLVFCIGHNGQHTAHRLGIGAQHIVQTGNWMGPMLAEAGLRGAKSVMLLGYHGKLVKLAGGIFNTSSHVADGKLPILAAAIAQVEETPETTDRLAVIRSVLASPTAAAAHELLIEVGLADSVFGLLARQISDRAQAYIQKYANVQVEVGTVLCDRKGHIIAQDTHTTWKVTSREK</sequence>
<organism evidence="6 7">
    <name type="scientific">Adonisia turfae CCMR0082</name>
    <dbReference type="NCBI Taxonomy" id="2304604"/>
    <lineage>
        <taxon>Bacteria</taxon>
        <taxon>Bacillati</taxon>
        <taxon>Cyanobacteriota</taxon>
        <taxon>Adonisia</taxon>
        <taxon>Adonisia turfae</taxon>
    </lineage>
</organism>
<dbReference type="InterPro" id="IPR002748">
    <property type="entry name" value="CbiD"/>
</dbReference>
<name>A0A6M0SE35_9CYAN</name>
<dbReference type="Gene3D" id="3.30.2110.10">
    <property type="entry name" value="CbiD-like"/>
    <property type="match status" value="1"/>
</dbReference>
<dbReference type="RefSeq" id="WP_163669161.1">
    <property type="nucleotide sequence ID" value="NZ_QZCE01000002.1"/>
</dbReference>
<comment type="catalytic activity">
    <reaction evidence="5">
        <text>Co-precorrin-5B + S-adenosyl-L-methionine = Co-precorrin-6A + S-adenosyl-L-homocysteine</text>
        <dbReference type="Rhea" id="RHEA:26285"/>
        <dbReference type="ChEBI" id="CHEBI:57856"/>
        <dbReference type="ChEBI" id="CHEBI:59789"/>
        <dbReference type="ChEBI" id="CHEBI:60063"/>
        <dbReference type="ChEBI" id="CHEBI:60064"/>
        <dbReference type="EC" id="2.1.1.195"/>
    </reaction>
</comment>
<evidence type="ECO:0000256" key="2">
    <source>
        <dbReference type="ARBA" id="ARBA00022603"/>
    </source>
</evidence>
<comment type="caution">
    <text evidence="6">The sequence shown here is derived from an EMBL/GenBank/DDBJ whole genome shotgun (WGS) entry which is preliminary data.</text>
</comment>
<evidence type="ECO:0000256" key="3">
    <source>
        <dbReference type="ARBA" id="ARBA00022679"/>
    </source>
</evidence>
<dbReference type="AlphaFoldDB" id="A0A6M0SE35"/>
<accession>A0A6M0SE35</accession>
<dbReference type="HAMAP" id="MF_00787">
    <property type="entry name" value="CbiD"/>
    <property type="match status" value="1"/>
</dbReference>
<keyword evidence="4 5" id="KW-0949">S-adenosyl-L-methionine</keyword>
<comment type="similarity">
    <text evidence="5">Belongs to the CbiD family.</text>
</comment>
<dbReference type="GO" id="GO:0019251">
    <property type="term" value="P:anaerobic cobalamin biosynthetic process"/>
    <property type="evidence" value="ECO:0007669"/>
    <property type="project" value="UniProtKB-UniRule"/>
</dbReference>
<dbReference type="PANTHER" id="PTHR35863">
    <property type="entry name" value="COBALT-PRECORRIN-5B C(1)-METHYLTRANSFERASE"/>
    <property type="match status" value="1"/>
</dbReference>
<proteinExistence type="inferred from homology"/>
<dbReference type="Proteomes" id="UP000473574">
    <property type="component" value="Unassembled WGS sequence"/>
</dbReference>
<keyword evidence="1 5" id="KW-0169">Cobalamin biosynthesis</keyword>
<keyword evidence="2 5" id="KW-0489">Methyltransferase</keyword>
<dbReference type="Pfam" id="PF01888">
    <property type="entry name" value="CbiD"/>
    <property type="match status" value="1"/>
</dbReference>
<dbReference type="NCBIfam" id="TIGR00312">
    <property type="entry name" value="cbiD"/>
    <property type="match status" value="1"/>
</dbReference>
<dbReference type="EMBL" id="QZCE01000002">
    <property type="protein sequence ID" value="NEZ66745.1"/>
    <property type="molecule type" value="Genomic_DNA"/>
</dbReference>
<comment type="function">
    <text evidence="5">Catalyzes the methylation of C-1 in cobalt-precorrin-5B to form cobalt-precorrin-6A.</text>
</comment>
<gene>
    <name evidence="5" type="primary">cbiD</name>
    <name evidence="6" type="ORF">D0962_28975</name>
</gene>
<dbReference type="GO" id="GO:0032259">
    <property type="term" value="P:methylation"/>
    <property type="evidence" value="ECO:0007669"/>
    <property type="project" value="UniProtKB-KW"/>
</dbReference>
<dbReference type="InterPro" id="IPR036074">
    <property type="entry name" value="CbiD_sf"/>
</dbReference>
<reference evidence="6 7" key="1">
    <citation type="journal article" date="2020" name="Microb. Ecol.">
        <title>Ecogenomics of the Marine Benthic Filamentous Cyanobacterium Adonisia.</title>
        <authorList>
            <person name="Walter J.M."/>
            <person name="Coutinho F.H."/>
            <person name="Leomil L."/>
            <person name="Hargreaves P.I."/>
            <person name="Campeao M.E."/>
            <person name="Vieira V.V."/>
            <person name="Silva B.S."/>
            <person name="Fistarol G.O."/>
            <person name="Salomon P.S."/>
            <person name="Sawabe T."/>
            <person name="Mino S."/>
            <person name="Hosokawa M."/>
            <person name="Miyashita H."/>
            <person name="Maruyama F."/>
            <person name="van Verk M.C."/>
            <person name="Dutilh B.E."/>
            <person name="Thompson C.C."/>
            <person name="Thompson F.L."/>
        </authorList>
    </citation>
    <scope>NUCLEOTIDE SEQUENCE [LARGE SCALE GENOMIC DNA]</scope>
    <source>
        <strain evidence="6 7">CCMR0082</strain>
    </source>
</reference>
<evidence type="ECO:0000313" key="6">
    <source>
        <dbReference type="EMBL" id="NEZ66745.1"/>
    </source>
</evidence>
<dbReference type="GO" id="GO:0008168">
    <property type="term" value="F:methyltransferase activity"/>
    <property type="evidence" value="ECO:0007669"/>
    <property type="project" value="UniProtKB-UniRule"/>
</dbReference>
<comment type="pathway">
    <text evidence="5">Cofactor biosynthesis; adenosylcobalamin biosynthesis; cob(II)yrinate a,c-diamide from sirohydrochlorin (anaerobic route): step 6/10.</text>
</comment>
<dbReference type="EC" id="2.1.1.195" evidence="5"/>
<dbReference type="SUPFAM" id="SSF111342">
    <property type="entry name" value="CbiD-like"/>
    <property type="match status" value="1"/>
</dbReference>
<dbReference type="PANTHER" id="PTHR35863:SF1">
    <property type="entry name" value="COBALT-PRECORRIN-5B C(1)-METHYLTRANSFERASE"/>
    <property type="match status" value="1"/>
</dbReference>
<evidence type="ECO:0000313" key="7">
    <source>
        <dbReference type="Proteomes" id="UP000473574"/>
    </source>
</evidence>
<protein>
    <recommendedName>
        <fullName evidence="5">Cobalt-precorrin-5B C(1)-methyltransferase</fullName>
        <ecNumber evidence="5">2.1.1.195</ecNumber>
    </recommendedName>
    <alternativeName>
        <fullName evidence="5">Cobalt-precorrin-6A synthase</fullName>
    </alternativeName>
</protein>
<evidence type="ECO:0000256" key="1">
    <source>
        <dbReference type="ARBA" id="ARBA00022573"/>
    </source>
</evidence>
<evidence type="ECO:0000256" key="4">
    <source>
        <dbReference type="ARBA" id="ARBA00022691"/>
    </source>
</evidence>
<dbReference type="UniPathway" id="UPA00148">
    <property type="reaction ID" value="UER00227"/>
</dbReference>